<organism evidence="1 2">
    <name type="scientific">Octopus vulgaris</name>
    <name type="common">Common octopus</name>
    <dbReference type="NCBI Taxonomy" id="6645"/>
    <lineage>
        <taxon>Eukaryota</taxon>
        <taxon>Metazoa</taxon>
        <taxon>Spiralia</taxon>
        <taxon>Lophotrochozoa</taxon>
        <taxon>Mollusca</taxon>
        <taxon>Cephalopoda</taxon>
        <taxon>Coleoidea</taxon>
        <taxon>Octopodiformes</taxon>
        <taxon>Octopoda</taxon>
        <taxon>Incirrata</taxon>
        <taxon>Octopodidae</taxon>
        <taxon>Octopus</taxon>
    </lineage>
</organism>
<dbReference type="AlphaFoldDB" id="A0AA36FBD5"/>
<reference evidence="1" key="1">
    <citation type="submission" date="2023-08" db="EMBL/GenBank/DDBJ databases">
        <authorList>
            <person name="Alioto T."/>
            <person name="Alioto T."/>
            <person name="Gomez Garrido J."/>
        </authorList>
    </citation>
    <scope>NUCLEOTIDE SEQUENCE</scope>
</reference>
<name>A0AA36FBD5_OCTVU</name>
<gene>
    <name evidence="1" type="ORF">OCTVUL_1B004692</name>
</gene>
<dbReference type="InterPro" id="IPR011011">
    <property type="entry name" value="Znf_FYVE_PHD"/>
</dbReference>
<evidence type="ECO:0000313" key="1">
    <source>
        <dbReference type="EMBL" id="CAI9728693.1"/>
    </source>
</evidence>
<dbReference type="SUPFAM" id="SSF57903">
    <property type="entry name" value="FYVE/PHD zinc finger"/>
    <property type="match status" value="1"/>
</dbReference>
<sequence length="120" mass="13652">MGVAGRCDMLKKLHKEDYKGDTHPDVIERATRKVVDEKKSLWDVAVKQHIVDEIDERKSKPKKAIGTEKAIKGRGKSTKTGEEWVQCMICKDWAHTDCTDGRQDFLCDLCGVKLMEDDSD</sequence>
<keyword evidence="2" id="KW-1185">Reference proteome</keyword>
<accession>A0AA36FBD5</accession>
<dbReference type="Gene3D" id="3.30.40.10">
    <property type="entry name" value="Zinc/RING finger domain, C3HC4 (zinc finger)"/>
    <property type="match status" value="1"/>
</dbReference>
<protein>
    <submittedName>
        <fullName evidence="1">Uncharacterized protein</fullName>
    </submittedName>
</protein>
<proteinExistence type="predicted"/>
<dbReference type="EMBL" id="OX597823">
    <property type="protein sequence ID" value="CAI9728693.1"/>
    <property type="molecule type" value="Genomic_DNA"/>
</dbReference>
<dbReference type="InterPro" id="IPR013083">
    <property type="entry name" value="Znf_RING/FYVE/PHD"/>
</dbReference>
<evidence type="ECO:0000313" key="2">
    <source>
        <dbReference type="Proteomes" id="UP001162480"/>
    </source>
</evidence>
<dbReference type="Proteomes" id="UP001162480">
    <property type="component" value="Chromosome 10"/>
</dbReference>